<accession>A0ABR3EIE0</accession>
<sequence length="133" mass="14764">LALLTSDLGGILREIKSAVARLQHIYTQTQVDNLLHDSMHISIALVDDNDEEYRESQSLERSRSVDNAGTPFAASSSAIPQSYPSDSPARSNKVTVQFQQVKPATREVKEPASAQPRPKKKKKKNEIDAIFDM</sequence>
<dbReference type="Proteomes" id="UP001465976">
    <property type="component" value="Unassembled WGS sequence"/>
</dbReference>
<feature type="compositionally biased region" description="Polar residues" evidence="1">
    <location>
        <begin position="73"/>
        <end position="102"/>
    </location>
</feature>
<reference evidence="2 3" key="1">
    <citation type="submission" date="2024-02" db="EMBL/GenBank/DDBJ databases">
        <title>A draft genome for the cacao thread blight pathogen Marasmius crinis-equi.</title>
        <authorList>
            <person name="Cohen S.P."/>
            <person name="Baruah I.K."/>
            <person name="Amoako-Attah I."/>
            <person name="Bukari Y."/>
            <person name="Meinhardt L.W."/>
            <person name="Bailey B.A."/>
        </authorList>
    </citation>
    <scope>NUCLEOTIDE SEQUENCE [LARGE SCALE GENOMIC DNA]</scope>
    <source>
        <strain evidence="2 3">GH-76</strain>
    </source>
</reference>
<protein>
    <submittedName>
        <fullName evidence="2">Uncharacterized protein</fullName>
    </submittedName>
</protein>
<proteinExistence type="predicted"/>
<keyword evidence="3" id="KW-1185">Reference proteome</keyword>
<evidence type="ECO:0000313" key="3">
    <source>
        <dbReference type="Proteomes" id="UP001465976"/>
    </source>
</evidence>
<feature type="compositionally biased region" description="Basic and acidic residues" evidence="1">
    <location>
        <begin position="54"/>
        <end position="64"/>
    </location>
</feature>
<gene>
    <name evidence="2" type="ORF">V5O48_019436</name>
</gene>
<organism evidence="2 3">
    <name type="scientific">Marasmius crinis-equi</name>
    <dbReference type="NCBI Taxonomy" id="585013"/>
    <lineage>
        <taxon>Eukaryota</taxon>
        <taxon>Fungi</taxon>
        <taxon>Dikarya</taxon>
        <taxon>Basidiomycota</taxon>
        <taxon>Agaricomycotina</taxon>
        <taxon>Agaricomycetes</taxon>
        <taxon>Agaricomycetidae</taxon>
        <taxon>Agaricales</taxon>
        <taxon>Marasmiineae</taxon>
        <taxon>Marasmiaceae</taxon>
        <taxon>Marasmius</taxon>
    </lineage>
</organism>
<name>A0ABR3EIE0_9AGAR</name>
<feature type="region of interest" description="Disordered" evidence="1">
    <location>
        <begin position="54"/>
        <end position="133"/>
    </location>
</feature>
<evidence type="ECO:0000313" key="2">
    <source>
        <dbReference type="EMBL" id="KAL0562648.1"/>
    </source>
</evidence>
<evidence type="ECO:0000256" key="1">
    <source>
        <dbReference type="SAM" id="MobiDB-lite"/>
    </source>
</evidence>
<comment type="caution">
    <text evidence="2">The sequence shown here is derived from an EMBL/GenBank/DDBJ whole genome shotgun (WGS) entry which is preliminary data.</text>
</comment>
<feature type="non-terminal residue" evidence="2">
    <location>
        <position position="1"/>
    </location>
</feature>
<dbReference type="EMBL" id="JBAHYK010004911">
    <property type="protein sequence ID" value="KAL0562648.1"/>
    <property type="molecule type" value="Genomic_DNA"/>
</dbReference>